<dbReference type="Proteomes" id="UP000030746">
    <property type="component" value="Unassembled WGS sequence"/>
</dbReference>
<evidence type="ECO:0000313" key="3">
    <source>
        <dbReference type="Proteomes" id="UP000030746"/>
    </source>
</evidence>
<protein>
    <recommendedName>
        <fullName evidence="4">Tantalus-like domain-containing protein</fullName>
    </recommendedName>
</protein>
<name>V4C840_LOTGI</name>
<dbReference type="EMBL" id="KB201304">
    <property type="protein sequence ID" value="ESO97864.1"/>
    <property type="molecule type" value="Genomic_DNA"/>
</dbReference>
<dbReference type="OrthoDB" id="6163216at2759"/>
<feature type="compositionally biased region" description="Polar residues" evidence="1">
    <location>
        <begin position="455"/>
        <end position="473"/>
    </location>
</feature>
<feature type="compositionally biased region" description="Basic and acidic residues" evidence="1">
    <location>
        <begin position="237"/>
        <end position="256"/>
    </location>
</feature>
<keyword evidence="3" id="KW-1185">Reference proteome</keyword>
<evidence type="ECO:0000256" key="1">
    <source>
        <dbReference type="SAM" id="MobiDB-lite"/>
    </source>
</evidence>
<feature type="region of interest" description="Disordered" evidence="1">
    <location>
        <begin position="199"/>
        <end position="260"/>
    </location>
</feature>
<evidence type="ECO:0000313" key="2">
    <source>
        <dbReference type="EMBL" id="ESO97864.1"/>
    </source>
</evidence>
<dbReference type="KEGG" id="lgi:LOTGIDRAFT_228402"/>
<sequence>MERKKRRRSIRNLRRQSISSFGDDNDATLANDTLMMSLNDQGEVDDIFGTVWVESNEESLKEKRKKRRSSVLFQKPLLKIDSCSPVEIMRHEIPVNSPVYPSISPELIKFDGKSSPLLVTPSNSFTSVNNLDMAFVGELTTPIIAELNTSAKKVYPVTPDVDFDILDSPLQDVYTPSLTPITSGSLTATTPDLDTEVNSQYTETTPVNSSATETNLNDDTTVDPMLDTPKNGLDESPDPRAILEDNSENKENEDQRNGFNISPTLVESLDSLASGAMGLFNSIVRRISKGTTGKPKTPKKPKKETISEKTYSDSYIEGFLIDTKARIEEKKCEELFLGRDNLEYSVNEEKKLEEILEGDEILDENMEVIEEELNQGVIETEEEPLPLDDELNCNTLLLKQLEDVPLDTAPSENVDKLIADTAIDDNFSMKSLVESIDNNTVTNVTKRRSKRKSADFSSELNASLDESCTTTDESGLRKSRRNRRKSLEIYQAGVAHENEHPEWYLPSERFRPQEDENLEELYLNKNYMAPLEKTWETIYESPNKSKQFVSKKKLRRVIDFQGFQPTKFKRRLQKAHKNGWTNICSRELSDDFVQCKLSHLYSYLDNSTDSS</sequence>
<feature type="compositionally biased region" description="Basic residues" evidence="1">
    <location>
        <begin position="1"/>
        <end position="14"/>
    </location>
</feature>
<dbReference type="CTD" id="20247652"/>
<dbReference type="HOGENOM" id="CLU_447111_0_0_1"/>
<feature type="region of interest" description="Disordered" evidence="1">
    <location>
        <begin position="1"/>
        <end position="24"/>
    </location>
</feature>
<dbReference type="OMA" id="INEDKCH"/>
<dbReference type="RefSeq" id="XP_009051705.1">
    <property type="nucleotide sequence ID" value="XM_009053457.1"/>
</dbReference>
<proteinExistence type="predicted"/>
<organism evidence="2 3">
    <name type="scientific">Lottia gigantea</name>
    <name type="common">Giant owl limpet</name>
    <dbReference type="NCBI Taxonomy" id="225164"/>
    <lineage>
        <taxon>Eukaryota</taxon>
        <taxon>Metazoa</taxon>
        <taxon>Spiralia</taxon>
        <taxon>Lophotrochozoa</taxon>
        <taxon>Mollusca</taxon>
        <taxon>Gastropoda</taxon>
        <taxon>Patellogastropoda</taxon>
        <taxon>Lottioidea</taxon>
        <taxon>Lottiidae</taxon>
        <taxon>Lottia</taxon>
    </lineage>
</organism>
<accession>V4C840</accession>
<dbReference type="GeneID" id="20247652"/>
<dbReference type="AlphaFoldDB" id="V4C840"/>
<feature type="region of interest" description="Disordered" evidence="1">
    <location>
        <begin position="445"/>
        <end position="480"/>
    </location>
</feature>
<feature type="compositionally biased region" description="Polar residues" evidence="1">
    <location>
        <begin position="199"/>
        <end position="219"/>
    </location>
</feature>
<gene>
    <name evidence="2" type="ORF">LOTGIDRAFT_228402</name>
</gene>
<reference evidence="2 3" key="1">
    <citation type="journal article" date="2013" name="Nature">
        <title>Insights into bilaterian evolution from three spiralian genomes.</title>
        <authorList>
            <person name="Simakov O."/>
            <person name="Marletaz F."/>
            <person name="Cho S.J."/>
            <person name="Edsinger-Gonzales E."/>
            <person name="Havlak P."/>
            <person name="Hellsten U."/>
            <person name="Kuo D.H."/>
            <person name="Larsson T."/>
            <person name="Lv J."/>
            <person name="Arendt D."/>
            <person name="Savage R."/>
            <person name="Osoegawa K."/>
            <person name="de Jong P."/>
            <person name="Grimwood J."/>
            <person name="Chapman J.A."/>
            <person name="Shapiro H."/>
            <person name="Aerts A."/>
            <person name="Otillar R.P."/>
            <person name="Terry A.Y."/>
            <person name="Boore J.L."/>
            <person name="Grigoriev I.V."/>
            <person name="Lindberg D.R."/>
            <person name="Seaver E.C."/>
            <person name="Weisblat D.A."/>
            <person name="Putnam N.H."/>
            <person name="Rokhsar D.S."/>
        </authorList>
    </citation>
    <scope>NUCLEOTIDE SEQUENCE [LARGE SCALE GENOMIC DNA]</scope>
</reference>
<evidence type="ECO:0008006" key="4">
    <source>
        <dbReference type="Google" id="ProtNLM"/>
    </source>
</evidence>